<accession>A0A9J5YI42</accession>
<gene>
    <name evidence="1" type="ORF">H5410_030254</name>
</gene>
<organism evidence="1 2">
    <name type="scientific">Solanum commersonii</name>
    <name type="common">Commerson's wild potato</name>
    <name type="synonym">Commerson's nightshade</name>
    <dbReference type="NCBI Taxonomy" id="4109"/>
    <lineage>
        <taxon>Eukaryota</taxon>
        <taxon>Viridiplantae</taxon>
        <taxon>Streptophyta</taxon>
        <taxon>Embryophyta</taxon>
        <taxon>Tracheophyta</taxon>
        <taxon>Spermatophyta</taxon>
        <taxon>Magnoliopsida</taxon>
        <taxon>eudicotyledons</taxon>
        <taxon>Gunneridae</taxon>
        <taxon>Pentapetalae</taxon>
        <taxon>asterids</taxon>
        <taxon>lamiids</taxon>
        <taxon>Solanales</taxon>
        <taxon>Solanaceae</taxon>
        <taxon>Solanoideae</taxon>
        <taxon>Solaneae</taxon>
        <taxon>Solanum</taxon>
    </lineage>
</organism>
<sequence>MIASHSRSIQLIRTLLSYVVPPLHSNELLGLLCTTRANPNDGENNGVLIVQRIAEQVGDPNVNRRWTLTLTEGLVKVGKISDHSACRRVDRVEFEKMGQM</sequence>
<comment type="caution">
    <text evidence="1">The sequence shown here is derived from an EMBL/GenBank/DDBJ whole genome shotgun (WGS) entry which is preliminary data.</text>
</comment>
<evidence type="ECO:0000313" key="1">
    <source>
        <dbReference type="EMBL" id="KAG5598884.1"/>
    </source>
</evidence>
<protein>
    <submittedName>
        <fullName evidence="1">Uncharacterized protein</fullName>
    </submittedName>
</protein>
<evidence type="ECO:0000313" key="2">
    <source>
        <dbReference type="Proteomes" id="UP000824120"/>
    </source>
</evidence>
<dbReference type="EMBL" id="JACXVP010000006">
    <property type="protein sequence ID" value="KAG5598884.1"/>
    <property type="molecule type" value="Genomic_DNA"/>
</dbReference>
<reference evidence="1 2" key="1">
    <citation type="submission" date="2020-09" db="EMBL/GenBank/DDBJ databases">
        <title>De no assembly of potato wild relative species, Solanum commersonii.</title>
        <authorList>
            <person name="Cho K."/>
        </authorList>
    </citation>
    <scope>NUCLEOTIDE SEQUENCE [LARGE SCALE GENOMIC DNA]</scope>
    <source>
        <strain evidence="1">LZ3.2</strain>
        <tissue evidence="1">Leaf</tissue>
    </source>
</reference>
<proteinExistence type="predicted"/>
<dbReference type="Proteomes" id="UP000824120">
    <property type="component" value="Chromosome 6"/>
</dbReference>
<name>A0A9J5YI42_SOLCO</name>
<keyword evidence="2" id="KW-1185">Reference proteome</keyword>
<dbReference type="AlphaFoldDB" id="A0A9J5YI42"/>